<name>A0A8D8K2G2_CULPI</name>
<reference evidence="1" key="1">
    <citation type="submission" date="2021-05" db="EMBL/GenBank/DDBJ databases">
        <authorList>
            <person name="Alioto T."/>
            <person name="Alioto T."/>
            <person name="Gomez Garrido J."/>
        </authorList>
    </citation>
    <scope>NUCLEOTIDE SEQUENCE</scope>
</reference>
<dbReference type="EMBL" id="HBUE01197068">
    <property type="protein sequence ID" value="CAG6528118.1"/>
    <property type="molecule type" value="Transcribed_RNA"/>
</dbReference>
<organism evidence="1">
    <name type="scientific">Culex pipiens</name>
    <name type="common">House mosquito</name>
    <dbReference type="NCBI Taxonomy" id="7175"/>
    <lineage>
        <taxon>Eukaryota</taxon>
        <taxon>Metazoa</taxon>
        <taxon>Ecdysozoa</taxon>
        <taxon>Arthropoda</taxon>
        <taxon>Hexapoda</taxon>
        <taxon>Insecta</taxon>
        <taxon>Pterygota</taxon>
        <taxon>Neoptera</taxon>
        <taxon>Endopterygota</taxon>
        <taxon>Diptera</taxon>
        <taxon>Nematocera</taxon>
        <taxon>Culicoidea</taxon>
        <taxon>Culicidae</taxon>
        <taxon>Culicinae</taxon>
        <taxon>Culicini</taxon>
        <taxon>Culex</taxon>
        <taxon>Culex</taxon>
    </lineage>
</organism>
<sequence>MISLKSVPPEPLTIDDLPDEVSSGSNCEYFFFLENCSFPDSGPHLQLPQTSRSQISLTGLSSMEQQIVSLEKCRGGNTDVAACIRIQLTAGERSTLQTP</sequence>
<protein>
    <submittedName>
        <fullName evidence="1">(northern house mosquito) hypothetical protein</fullName>
    </submittedName>
</protein>
<proteinExistence type="predicted"/>
<accession>A0A8D8K2G2</accession>
<evidence type="ECO:0000313" key="1">
    <source>
        <dbReference type="EMBL" id="CAG6579852.1"/>
    </source>
</evidence>
<dbReference type="AlphaFoldDB" id="A0A8D8K2G2"/>
<dbReference type="EMBL" id="HBUE01303094">
    <property type="protein sequence ID" value="CAG6579852.1"/>
    <property type="molecule type" value="Transcribed_RNA"/>
</dbReference>